<protein>
    <submittedName>
        <fullName evidence="1">Uncharacterized protein</fullName>
    </submittedName>
</protein>
<dbReference type="Proteomes" id="UP001163321">
    <property type="component" value="Chromosome 8"/>
</dbReference>
<accession>A0ACC0VQE7</accession>
<gene>
    <name evidence="1" type="ORF">PsorP6_016653</name>
</gene>
<name>A0ACC0VQE7_9STRA</name>
<evidence type="ECO:0000313" key="2">
    <source>
        <dbReference type="Proteomes" id="UP001163321"/>
    </source>
</evidence>
<proteinExistence type="predicted"/>
<comment type="caution">
    <text evidence="1">The sequence shown here is derived from an EMBL/GenBank/DDBJ whole genome shotgun (WGS) entry which is preliminary data.</text>
</comment>
<evidence type="ECO:0000313" key="1">
    <source>
        <dbReference type="EMBL" id="KAI9908694.1"/>
    </source>
</evidence>
<organism evidence="1 2">
    <name type="scientific">Peronosclerospora sorghi</name>
    <dbReference type="NCBI Taxonomy" id="230839"/>
    <lineage>
        <taxon>Eukaryota</taxon>
        <taxon>Sar</taxon>
        <taxon>Stramenopiles</taxon>
        <taxon>Oomycota</taxon>
        <taxon>Peronosporomycetes</taxon>
        <taxon>Peronosporales</taxon>
        <taxon>Peronosporaceae</taxon>
        <taxon>Peronosclerospora</taxon>
    </lineage>
</organism>
<reference evidence="1 2" key="1">
    <citation type="journal article" date="2022" name="bioRxiv">
        <title>The genome of the oomycete Peronosclerospora sorghi, a cosmopolitan pathogen of maize and sorghum, is inflated with dispersed pseudogenes.</title>
        <authorList>
            <person name="Fletcher K."/>
            <person name="Martin F."/>
            <person name="Isakeit T."/>
            <person name="Cavanaugh K."/>
            <person name="Magill C."/>
            <person name="Michelmore R."/>
        </authorList>
    </citation>
    <scope>NUCLEOTIDE SEQUENCE [LARGE SCALE GENOMIC DNA]</scope>
    <source>
        <strain evidence="1">P6</strain>
    </source>
</reference>
<keyword evidence="2" id="KW-1185">Reference proteome</keyword>
<sequence length="133" mass="14975">MTPDVEMTEPEQVHSLETQFEHAEEIVASLSSNASPDTAMQAFRSIIDYSEDDATLEQVQRVKEHSIYKLAQLYIQFGREKELATLLQSLRPLFVTLARAKTGKIGAKKIWVCILARDSILTLSPYVYSPDGD</sequence>
<dbReference type="EMBL" id="CM047587">
    <property type="protein sequence ID" value="KAI9908694.1"/>
    <property type="molecule type" value="Genomic_DNA"/>
</dbReference>